<reference evidence="1 2" key="1">
    <citation type="submission" date="2015-10" db="EMBL/GenBank/DDBJ databases">
        <title>Draft Genome Sequence of Chlorobium limicola strain Frasassi Growing under Artificial Lighting in the Frasassi Cave System.</title>
        <authorList>
            <person name="Mansor M."/>
            <person name="Macalady J."/>
        </authorList>
    </citation>
    <scope>NUCLEOTIDE SEQUENCE [LARGE SCALE GENOMIC DNA]</scope>
    <source>
        <strain evidence="1 2">Frasassi</strain>
    </source>
</reference>
<dbReference type="EMBL" id="LMBR01000154">
    <property type="protein sequence ID" value="KUL26580.1"/>
    <property type="molecule type" value="Genomic_DNA"/>
</dbReference>
<name>A0A101JGY7_CHLLI</name>
<dbReference type="AlphaFoldDB" id="A0A101JGY7"/>
<comment type="caution">
    <text evidence="1">The sequence shown here is derived from an EMBL/GenBank/DDBJ whole genome shotgun (WGS) entry which is preliminary data.</text>
</comment>
<sequence>MNLNEYQIKTKNQIILLKLNTAYIYRFHDKTIFYIIKSIRLALRIQQPFIHKLQIIEVIHETPSLQLYLKNTYFSFRIVTKKFIDVFFR</sequence>
<evidence type="ECO:0000313" key="2">
    <source>
        <dbReference type="Proteomes" id="UP000053937"/>
    </source>
</evidence>
<evidence type="ECO:0000313" key="1">
    <source>
        <dbReference type="EMBL" id="KUL26580.1"/>
    </source>
</evidence>
<protein>
    <submittedName>
        <fullName evidence="1">Uncharacterized protein</fullName>
    </submittedName>
</protein>
<proteinExistence type="predicted"/>
<keyword evidence="2" id="KW-1185">Reference proteome</keyword>
<organism evidence="1 2">
    <name type="scientific">Chlorobium limicola</name>
    <dbReference type="NCBI Taxonomy" id="1092"/>
    <lineage>
        <taxon>Bacteria</taxon>
        <taxon>Pseudomonadati</taxon>
        <taxon>Chlorobiota</taxon>
        <taxon>Chlorobiia</taxon>
        <taxon>Chlorobiales</taxon>
        <taxon>Chlorobiaceae</taxon>
        <taxon>Chlorobium/Pelodictyon group</taxon>
        <taxon>Chlorobium</taxon>
    </lineage>
</organism>
<dbReference type="Proteomes" id="UP000053937">
    <property type="component" value="Unassembled WGS sequence"/>
</dbReference>
<gene>
    <name evidence="1" type="ORF">ASB62_06400</name>
</gene>
<accession>A0A101JGY7</accession>